<sequence>MDLDAVRQHLESTVMVDTVRISRPTGTPILDVVTGLVGPAPAVLVWEGPGAVLSAHGLGTVERLVGGKWLDDTSSWYGLVTPLAAPLAQRGDRVEVAAAASATAGTVGRVWQVLDPAEASTVEVARVTRLDEITTP</sequence>
<reference evidence="1 2" key="1">
    <citation type="journal article" date="2019" name="Int. J. Syst. Evol. Microbiol.">
        <title>The Global Catalogue of Microorganisms (GCM) 10K type strain sequencing project: providing services to taxonomists for standard genome sequencing and annotation.</title>
        <authorList>
            <consortium name="The Broad Institute Genomics Platform"/>
            <consortium name="The Broad Institute Genome Sequencing Center for Infectious Disease"/>
            <person name="Wu L."/>
            <person name="Ma J."/>
        </authorList>
    </citation>
    <scope>NUCLEOTIDE SEQUENCE [LARGE SCALE GENOMIC DNA]</scope>
    <source>
        <strain evidence="1 2">JCM 14560</strain>
    </source>
</reference>
<evidence type="ECO:0000313" key="1">
    <source>
        <dbReference type="EMBL" id="GAA2136726.1"/>
    </source>
</evidence>
<gene>
    <name evidence="1" type="ORF">GCM10009760_16420</name>
</gene>
<evidence type="ECO:0000313" key="2">
    <source>
        <dbReference type="Proteomes" id="UP001422759"/>
    </source>
</evidence>
<dbReference type="EMBL" id="BAAANT010000007">
    <property type="protein sequence ID" value="GAA2136726.1"/>
    <property type="molecule type" value="Genomic_DNA"/>
</dbReference>
<organism evidence="1 2">
    <name type="scientific">Kitasatospora kazusensis</name>
    <dbReference type="NCBI Taxonomy" id="407974"/>
    <lineage>
        <taxon>Bacteria</taxon>
        <taxon>Bacillati</taxon>
        <taxon>Actinomycetota</taxon>
        <taxon>Actinomycetes</taxon>
        <taxon>Kitasatosporales</taxon>
        <taxon>Streptomycetaceae</taxon>
        <taxon>Kitasatospora</taxon>
    </lineage>
</organism>
<dbReference type="Proteomes" id="UP001422759">
    <property type="component" value="Unassembled WGS sequence"/>
</dbReference>
<accession>A0ABN2Z4P4</accession>
<dbReference type="Pfam" id="PF19586">
    <property type="entry name" value="DUF6093"/>
    <property type="match status" value="1"/>
</dbReference>
<name>A0ABN2Z4P4_9ACTN</name>
<comment type="caution">
    <text evidence="1">The sequence shown here is derived from an EMBL/GenBank/DDBJ whole genome shotgun (WGS) entry which is preliminary data.</text>
</comment>
<proteinExistence type="predicted"/>
<keyword evidence="2" id="KW-1185">Reference proteome</keyword>
<protein>
    <submittedName>
        <fullName evidence="1">Uncharacterized protein</fullName>
    </submittedName>
</protein>
<dbReference type="InterPro" id="IPR046075">
    <property type="entry name" value="DUF6093"/>
</dbReference>